<evidence type="ECO:0000256" key="5">
    <source>
        <dbReference type="ARBA" id="ARBA00023194"/>
    </source>
</evidence>
<dbReference type="InterPro" id="IPR036736">
    <property type="entry name" value="ACP-like_sf"/>
</dbReference>
<keyword evidence="2" id="KW-0596">Phosphopantetheine</keyword>
<evidence type="ECO:0000256" key="6">
    <source>
        <dbReference type="ARBA" id="ARBA00023268"/>
    </source>
</evidence>
<dbReference type="InterPro" id="IPR049551">
    <property type="entry name" value="PKS_DH_C"/>
</dbReference>
<dbReference type="InterPro" id="IPR020807">
    <property type="entry name" value="PKS_DH"/>
</dbReference>
<dbReference type="InterPro" id="IPR049552">
    <property type="entry name" value="PKS_DH_N"/>
</dbReference>
<comment type="pathway">
    <text evidence="1">Antibiotic biosynthesis.</text>
</comment>
<dbReference type="Gene3D" id="3.10.129.110">
    <property type="entry name" value="Polyketide synthase dehydratase"/>
    <property type="match status" value="1"/>
</dbReference>
<dbReference type="InterPro" id="IPR020841">
    <property type="entry name" value="PKS_Beta-ketoAc_synthase_dom"/>
</dbReference>
<dbReference type="PROSITE" id="PS52004">
    <property type="entry name" value="KS3_2"/>
    <property type="match status" value="1"/>
</dbReference>
<evidence type="ECO:0000256" key="7">
    <source>
        <dbReference type="ARBA" id="ARBA00023315"/>
    </source>
</evidence>
<feature type="domain" description="PKS/mFAS DH" evidence="11">
    <location>
        <begin position="1373"/>
        <end position="1648"/>
    </location>
</feature>
<sequence length="1841" mass="197843">MTTGLEIAVVGMACRYPGAANPREFWTNLRDGVDCITRFDEDELRAAGVPPHLLRDPDYVRARGVVEGHDLFDAEFFTIPPREAELMDPQHRLFLTCAWEALEDSGYAGPRRPTATGVYAGAYENTYRRHVLADPATTESAGWLLTHLSGERDYLATRTAYKLDLRGPALTVQTACSTSLVAVHLAGQALLSGDCDLALAGGSTVRARQTEGYLFEPEGILSPDGHTRAFDAAAQGTVSSSGVGVVVLKRLDDALRDRDTVYAVIRGTAVNNDGAAKVGFSAPSVTGQARAIRAAHLMAEVDPAAIGYVEAHGSGTSLGDPIEIEGLTRAFRAVPGSRPVGSVKTNIGHTHAASGVAGLIKTALALRHQQIPPSLNYRQPNPDIDFARSPFHVVTELTEWKTDGGPRLAGVSSFGTGGTNAHAVLEESPARPEAPSRRPWRLLPLSAHTPTALETATDRLAAHLRDPGAQSTADIAYTLQVGRARFTHRQVLVCADTADAAEALETRAPRRLLRQAARPAGERPVAFMFSGLGDQYPGMGRELYASEPVFRAEIDRCAELFRPHLGIDLRTLLHPDPAPGAAPAAGGLDLRAMLGRGAAPAAELDRTLYAQPATFMVEWALARLWTDWGIRPQAMLGYSIGEYVAACVAGVLSLEDACLLVAARARLIEEMPGGAMLAVALPEHEAAPLDDRLSVAAVNGPALTVLAGDTDAVAALEERLTRDGVAARRLQTTHAFHSHMMEPGRAPLAELTRTVTLNPPTIPYLSNVTGTWITDEQATDPAYWARHMCETVRFAGAVEELWRTPGRILLEVGPGQAYSSLALQLLPEGTAGDRMSLSSLPAAHDSTPAARFLLTSLGRLWLAGVEPDWDRVNAGETPGRVPLPTYPFERRRYWVDDTTAPRPAPAETPSMARKEDLAGWFSVPSWASTAPLDPVHDEDLAADPRSWLLFLDDHGTGQRIADRLARAGHEVVTVVRGERFQRLAEGRFALAPGRREDYDALLGALAAPPRTVVHLWTVTGDDPVPFGELQERGFDSLLFLVQARGARGDDGPLHLAVVSDGLRQVTDGETVTPAKATVTGPVTVAPQEHPGLTAQSIDIARHAPDAGRLLTELVRRPEDPVVAHRGRGRWTPRWEPVRLEQPARPPARVRERGVYLITGGLGGIGLTLAEHLARTARARLVLVGRSPLPAREEWAGLLAAPHSGTDGTDGTAARIRKVLALEELGAEVLVLAAEVTDEERMRAAVTEATARFGALHGVIHAAGVPGGGVMQLKTPEAAGKVLAPKVRGALVLDAVLGATPLDFLLLCSSTIAFSGGLGQVDYCAANAFLDAYAQHRSAAGGPYTVSVNWDAWQEVGMAAKVVGRTPDPRPLAHPLLHTCLVDTPGLAIYAARFSTPRDWLVDEHRMLGISVIPGTAYLEMVRAAAADRGLSGAVRFEDVLFLAPVVLGEGREREVRVVLDKVADDYRFSVVSADGERWSEHVTGRVLPLPDQDPAYLDHTASDLVERHGLRDVGEVSHDGPMTFGPRSQCVEAVWTGEGTALARLSVPERYGEEVAALGLHPFLLDIATGFASLYLERDYLMPLRYRAIDVLGPLPARIHSLLAYRGDPARTSRETLSFDVTLFDEDGQILLRAEEFVMKTARALDTKLPALRDGRSDEVGTYAYPQLRGDDENAFLAHLETGIRPAEGASAFERLLARELSPQVAVATKDLAAIVANVGALGTDTDEPDETRTPAAAHPRPALATAYVAPRDPLEQALAELWQDQIGVAEVGVHDNFYELGGHSLLGIKLLARLRDTLHVQVALQSLFDNLTVAELAAVVAAQLPDGTTQQQDRHNGRQA</sequence>
<dbReference type="InterPro" id="IPR006162">
    <property type="entry name" value="Ppantetheine_attach_site"/>
</dbReference>
<dbReference type="InterPro" id="IPR036291">
    <property type="entry name" value="NAD(P)-bd_dom_sf"/>
</dbReference>
<dbReference type="InterPro" id="IPR016035">
    <property type="entry name" value="Acyl_Trfase/lysoPLipase"/>
</dbReference>
<feature type="domain" description="Ketosynthase family 3 (KS3)" evidence="10">
    <location>
        <begin position="4"/>
        <end position="427"/>
    </location>
</feature>
<dbReference type="Pfam" id="PF21394">
    <property type="entry name" value="Beta-ketacyl_N"/>
    <property type="match status" value="1"/>
</dbReference>
<dbReference type="Pfam" id="PF21089">
    <property type="entry name" value="PKS_DH_N"/>
    <property type="match status" value="1"/>
</dbReference>
<evidence type="ECO:0000259" key="9">
    <source>
        <dbReference type="PROSITE" id="PS50075"/>
    </source>
</evidence>
<dbReference type="Pfam" id="PF00109">
    <property type="entry name" value="ketoacyl-synt"/>
    <property type="match status" value="1"/>
</dbReference>
<dbReference type="InterPro" id="IPR013968">
    <property type="entry name" value="PKS_KR"/>
</dbReference>
<evidence type="ECO:0000256" key="4">
    <source>
        <dbReference type="ARBA" id="ARBA00022679"/>
    </source>
</evidence>
<keyword evidence="13" id="KW-1185">Reference proteome</keyword>
<dbReference type="InterPro" id="IPR049900">
    <property type="entry name" value="PKS_mFAS_DH"/>
</dbReference>
<dbReference type="SUPFAM" id="SSF55048">
    <property type="entry name" value="Probable ACP-binding domain of malonyl-CoA ACP transacylase"/>
    <property type="match status" value="1"/>
</dbReference>
<dbReference type="Pfam" id="PF16197">
    <property type="entry name" value="KAsynt_C_assoc"/>
    <property type="match status" value="1"/>
</dbReference>
<dbReference type="InterPro" id="IPR014031">
    <property type="entry name" value="Ketoacyl_synth_C"/>
</dbReference>
<dbReference type="InterPro" id="IPR016036">
    <property type="entry name" value="Malonyl_transacylase_ACP-bd"/>
</dbReference>
<dbReference type="InterPro" id="IPR049490">
    <property type="entry name" value="C883_1060-like_KR_N"/>
</dbReference>
<keyword evidence="5" id="KW-0045">Antibiotic biosynthesis</keyword>
<evidence type="ECO:0000256" key="1">
    <source>
        <dbReference type="ARBA" id="ARBA00004792"/>
    </source>
</evidence>
<dbReference type="SMART" id="SM00827">
    <property type="entry name" value="PKS_AT"/>
    <property type="match status" value="1"/>
</dbReference>
<dbReference type="InterPro" id="IPR042104">
    <property type="entry name" value="PKS_dehydratase_sf"/>
</dbReference>
<dbReference type="Pfam" id="PF08659">
    <property type="entry name" value="KR"/>
    <property type="match status" value="1"/>
</dbReference>
<dbReference type="InterPro" id="IPR001227">
    <property type="entry name" value="Ac_transferase_dom_sf"/>
</dbReference>
<dbReference type="InterPro" id="IPR018201">
    <property type="entry name" value="Ketoacyl_synth_AS"/>
</dbReference>
<evidence type="ECO:0000259" key="11">
    <source>
        <dbReference type="PROSITE" id="PS52019"/>
    </source>
</evidence>
<feature type="active site" description="Proton donor; for dehydratase activity" evidence="8">
    <location>
        <position position="1566"/>
    </location>
</feature>
<dbReference type="Pfam" id="PF00550">
    <property type="entry name" value="PP-binding"/>
    <property type="match status" value="1"/>
</dbReference>
<dbReference type="InterPro" id="IPR032821">
    <property type="entry name" value="PKS_assoc"/>
</dbReference>
<dbReference type="SMART" id="SM00825">
    <property type="entry name" value="PKS_KS"/>
    <property type="match status" value="1"/>
</dbReference>
<dbReference type="SMART" id="SM00822">
    <property type="entry name" value="PKS_KR"/>
    <property type="match status" value="1"/>
</dbReference>
<dbReference type="InterPro" id="IPR016039">
    <property type="entry name" value="Thiolase-like"/>
</dbReference>
<dbReference type="PANTHER" id="PTHR43775:SF51">
    <property type="entry name" value="INACTIVE PHENOLPHTHIOCEROL SYNTHESIS POLYKETIDE SYNTHASE TYPE I PKS1-RELATED"/>
    <property type="match status" value="1"/>
</dbReference>
<dbReference type="PROSITE" id="PS52019">
    <property type="entry name" value="PKS_MFAS_DH"/>
    <property type="match status" value="1"/>
</dbReference>
<name>A0ABW9HYT6_9ACTN</name>
<keyword evidence="6" id="KW-0511">Multifunctional enzyme</keyword>
<feature type="region of interest" description="C-terminal hotdog fold" evidence="8">
    <location>
        <begin position="1505"/>
        <end position="1648"/>
    </location>
</feature>
<dbReference type="Gene3D" id="3.30.70.250">
    <property type="entry name" value="Malonyl-CoA ACP transacylase, ACP-binding"/>
    <property type="match status" value="1"/>
</dbReference>
<feature type="domain" description="Carrier" evidence="9">
    <location>
        <begin position="1750"/>
        <end position="1825"/>
    </location>
</feature>
<evidence type="ECO:0000256" key="8">
    <source>
        <dbReference type="PROSITE-ProRule" id="PRU01363"/>
    </source>
</evidence>
<dbReference type="InterPro" id="IPR009081">
    <property type="entry name" value="PP-bd_ACP"/>
</dbReference>
<dbReference type="EMBL" id="JBJVNI010000013">
    <property type="protein sequence ID" value="MFM9611933.1"/>
    <property type="molecule type" value="Genomic_DNA"/>
</dbReference>
<dbReference type="Pfam" id="PF00698">
    <property type="entry name" value="Acyl_transf_1"/>
    <property type="match status" value="1"/>
</dbReference>
<dbReference type="Gene3D" id="3.40.50.720">
    <property type="entry name" value="NAD(P)-binding Rossmann-like Domain"/>
    <property type="match status" value="1"/>
</dbReference>
<dbReference type="CDD" id="cd00833">
    <property type="entry name" value="PKS"/>
    <property type="match status" value="1"/>
</dbReference>
<reference evidence="12 13" key="1">
    <citation type="submission" date="2024-12" db="EMBL/GenBank/DDBJ databases">
        <title>Forecasting of Potato common scab and diversities of Pathogenic streptomyces spp. in china.</title>
        <authorList>
            <person name="Handique U."/>
            <person name="Wu J."/>
        </authorList>
    </citation>
    <scope>NUCLEOTIDE SEQUENCE [LARGE SCALE GENOMIC DNA]</scope>
    <source>
        <strain evidence="12 13">ZRIMU1530</strain>
    </source>
</reference>
<dbReference type="InterPro" id="IPR014030">
    <property type="entry name" value="Ketoacyl_synth_N"/>
</dbReference>
<dbReference type="SMART" id="SM00826">
    <property type="entry name" value="PKS_DH"/>
    <property type="match status" value="1"/>
</dbReference>
<dbReference type="PROSITE" id="PS50075">
    <property type="entry name" value="CARRIER"/>
    <property type="match status" value="1"/>
</dbReference>
<dbReference type="SUPFAM" id="SSF53901">
    <property type="entry name" value="Thiolase-like"/>
    <property type="match status" value="1"/>
</dbReference>
<dbReference type="PANTHER" id="PTHR43775">
    <property type="entry name" value="FATTY ACID SYNTHASE"/>
    <property type="match status" value="1"/>
</dbReference>
<dbReference type="SUPFAM" id="SSF52151">
    <property type="entry name" value="FabD/lysophospholipase-like"/>
    <property type="match status" value="1"/>
</dbReference>
<accession>A0ABW9HYT6</accession>
<evidence type="ECO:0000313" key="13">
    <source>
        <dbReference type="Proteomes" id="UP001631957"/>
    </source>
</evidence>
<dbReference type="InterPro" id="IPR057326">
    <property type="entry name" value="KR_dom"/>
</dbReference>
<dbReference type="PROSITE" id="PS00012">
    <property type="entry name" value="PHOSPHOPANTETHEINE"/>
    <property type="match status" value="1"/>
</dbReference>
<dbReference type="InterPro" id="IPR020806">
    <property type="entry name" value="PKS_PP-bd"/>
</dbReference>
<dbReference type="Proteomes" id="UP001631957">
    <property type="component" value="Unassembled WGS sequence"/>
</dbReference>
<keyword evidence="7" id="KW-0012">Acyltransferase</keyword>
<dbReference type="CDD" id="cd08953">
    <property type="entry name" value="KR_2_SDR_x"/>
    <property type="match status" value="1"/>
</dbReference>
<feature type="active site" description="Proton acceptor; for dehydratase activity" evidence="8">
    <location>
        <position position="1404"/>
    </location>
</feature>
<dbReference type="Pfam" id="PF02801">
    <property type="entry name" value="Ketoacyl-synt_C"/>
    <property type="match status" value="1"/>
</dbReference>
<dbReference type="InterPro" id="IPR014043">
    <property type="entry name" value="Acyl_transferase_dom"/>
</dbReference>
<comment type="caution">
    <text evidence="12">The sequence shown here is derived from an EMBL/GenBank/DDBJ whole genome shotgun (WGS) entry which is preliminary data.</text>
</comment>
<dbReference type="Gene3D" id="3.40.47.10">
    <property type="match status" value="1"/>
</dbReference>
<dbReference type="InterPro" id="IPR050091">
    <property type="entry name" value="PKS_NRPS_Biosynth_Enz"/>
</dbReference>
<organism evidence="12 13">
    <name type="scientific">Streptomyces niveiscabiei</name>
    <dbReference type="NCBI Taxonomy" id="164115"/>
    <lineage>
        <taxon>Bacteria</taxon>
        <taxon>Bacillati</taxon>
        <taxon>Actinomycetota</taxon>
        <taxon>Actinomycetes</taxon>
        <taxon>Kitasatosporales</taxon>
        <taxon>Streptomycetaceae</taxon>
        <taxon>Streptomyces</taxon>
    </lineage>
</organism>
<keyword evidence="4" id="KW-0808">Transferase</keyword>
<dbReference type="SMART" id="SM00823">
    <property type="entry name" value="PKS_PP"/>
    <property type="match status" value="1"/>
</dbReference>
<feature type="region of interest" description="N-terminal hotdog fold" evidence="8">
    <location>
        <begin position="1373"/>
        <end position="1493"/>
    </location>
</feature>
<keyword evidence="3" id="KW-0597">Phosphoprotein</keyword>
<dbReference type="PROSITE" id="PS00606">
    <property type="entry name" value="KS3_1"/>
    <property type="match status" value="1"/>
</dbReference>
<evidence type="ECO:0000313" key="12">
    <source>
        <dbReference type="EMBL" id="MFM9611933.1"/>
    </source>
</evidence>
<dbReference type="Gene3D" id="3.40.366.10">
    <property type="entry name" value="Malonyl-Coenzyme A Acyl Carrier Protein, domain 2"/>
    <property type="match status" value="1"/>
</dbReference>
<dbReference type="Gene3D" id="3.30.70.3290">
    <property type="match status" value="1"/>
</dbReference>
<dbReference type="Gene3D" id="1.10.1200.10">
    <property type="entry name" value="ACP-like"/>
    <property type="match status" value="1"/>
</dbReference>
<evidence type="ECO:0000256" key="3">
    <source>
        <dbReference type="ARBA" id="ARBA00022553"/>
    </source>
</evidence>
<dbReference type="SUPFAM" id="SSF51735">
    <property type="entry name" value="NAD(P)-binding Rossmann-fold domains"/>
    <property type="match status" value="2"/>
</dbReference>
<evidence type="ECO:0000256" key="2">
    <source>
        <dbReference type="ARBA" id="ARBA00022450"/>
    </source>
</evidence>
<protein>
    <submittedName>
        <fullName evidence="12">Beta-ketoacyl synthase N-terminal-like domain-containing protein</fullName>
    </submittedName>
</protein>
<dbReference type="Pfam" id="PF14765">
    <property type="entry name" value="PS-DH"/>
    <property type="match status" value="1"/>
</dbReference>
<gene>
    <name evidence="12" type="ORF">ACKI18_24875</name>
</gene>
<dbReference type="SUPFAM" id="SSF47336">
    <property type="entry name" value="ACP-like"/>
    <property type="match status" value="1"/>
</dbReference>
<evidence type="ECO:0000259" key="10">
    <source>
        <dbReference type="PROSITE" id="PS52004"/>
    </source>
</evidence>
<dbReference type="RefSeq" id="WP_109361757.1">
    <property type="nucleotide sequence ID" value="NZ_JBJVNI010000013.1"/>
</dbReference>
<proteinExistence type="predicted"/>